<evidence type="ECO:0000256" key="7">
    <source>
        <dbReference type="ARBA" id="ARBA00022884"/>
    </source>
</evidence>
<dbReference type="Proteomes" id="UP000007797">
    <property type="component" value="Unassembled WGS sequence"/>
</dbReference>
<dbReference type="InterPro" id="IPR001247">
    <property type="entry name" value="ExoRNase_PH_dom1"/>
</dbReference>
<name>F4PXC7_CACFS</name>
<dbReference type="GO" id="GO:0035925">
    <property type="term" value="F:mRNA 3'-UTR AU-rich region binding"/>
    <property type="evidence" value="ECO:0007669"/>
    <property type="project" value="TreeGrafter"/>
</dbReference>
<accession>F4PXC7</accession>
<dbReference type="GO" id="GO:0000177">
    <property type="term" value="C:cytoplasmic exosome (RNase complex)"/>
    <property type="evidence" value="ECO:0007669"/>
    <property type="project" value="TreeGrafter"/>
</dbReference>
<dbReference type="GO" id="GO:0000176">
    <property type="term" value="C:nuclear exosome (RNase complex)"/>
    <property type="evidence" value="ECO:0007669"/>
    <property type="project" value="TreeGrafter"/>
</dbReference>
<dbReference type="GeneID" id="14871602"/>
<evidence type="ECO:0000259" key="11">
    <source>
        <dbReference type="Pfam" id="PF03725"/>
    </source>
</evidence>
<gene>
    <name evidence="12" type="ORF">DFA_00014</name>
</gene>
<comment type="subcellular location">
    <subcellularLocation>
        <location evidence="1">Cytoplasm</location>
    </subcellularLocation>
    <subcellularLocation>
        <location evidence="2">Nucleus</location>
        <location evidence="2">Nucleolus</location>
    </subcellularLocation>
</comment>
<dbReference type="Pfam" id="PF03725">
    <property type="entry name" value="RNase_PH_C"/>
    <property type="match status" value="1"/>
</dbReference>
<evidence type="ECO:0000256" key="3">
    <source>
        <dbReference type="ARBA" id="ARBA00006678"/>
    </source>
</evidence>
<keyword evidence="6" id="KW-0271">Exosome</keyword>
<evidence type="ECO:0000256" key="9">
    <source>
        <dbReference type="ARBA" id="ARBA00030617"/>
    </source>
</evidence>
<dbReference type="Pfam" id="PF01138">
    <property type="entry name" value="RNase_PH"/>
    <property type="match status" value="1"/>
</dbReference>
<keyword evidence="7" id="KW-0694">RNA-binding</keyword>
<keyword evidence="8" id="KW-0539">Nucleus</keyword>
<feature type="domain" description="Exoribonuclease phosphorolytic" evidence="10">
    <location>
        <begin position="31"/>
        <end position="174"/>
    </location>
</feature>
<protein>
    <recommendedName>
        <fullName evidence="9">Ribosomal RNA-processing protein 43</fullName>
    </recommendedName>
</protein>
<dbReference type="GO" id="GO:0016075">
    <property type="term" value="P:rRNA catabolic process"/>
    <property type="evidence" value="ECO:0007669"/>
    <property type="project" value="TreeGrafter"/>
</dbReference>
<evidence type="ECO:0000259" key="10">
    <source>
        <dbReference type="Pfam" id="PF01138"/>
    </source>
</evidence>
<evidence type="ECO:0000256" key="8">
    <source>
        <dbReference type="ARBA" id="ARBA00023242"/>
    </source>
</evidence>
<dbReference type="GO" id="GO:0005730">
    <property type="term" value="C:nucleolus"/>
    <property type="evidence" value="ECO:0007669"/>
    <property type="project" value="UniProtKB-SubCell"/>
</dbReference>
<dbReference type="InterPro" id="IPR027408">
    <property type="entry name" value="PNPase/RNase_PH_dom_sf"/>
</dbReference>
<dbReference type="GO" id="GO:0034473">
    <property type="term" value="P:U1 snRNA 3'-end processing"/>
    <property type="evidence" value="ECO:0007669"/>
    <property type="project" value="TreeGrafter"/>
</dbReference>
<dbReference type="SUPFAM" id="SSF55666">
    <property type="entry name" value="Ribonuclease PH domain 2-like"/>
    <property type="match status" value="1"/>
</dbReference>
<sequence length="294" mass="32900">MEAFQKVHPLEFYKKFLERSVRPDGRGLDCFRKINISTGSIMTTDGSSFVKIGNTSVIAGVKAEVALTPTQSDNSISSNNNNNNNKMFVNVEMGPICSNIFSSSKPSEKAMSLCSQLNSLVNRLEINDKELYFDDQGKYSWYLYIDLYCLDYNGNLMDACVLAIMSALKNVKLPKGIVVESSASEAPQLFKDTEQPMRSLNIGTYLIPQTFVLLNDYLLTDPSLEEEKLSSGTISITFNDRFEICTLLYTGITSISEKILEQCLEKTKKRSTEIINLIDNCCTTINNSNNNNNI</sequence>
<evidence type="ECO:0000256" key="1">
    <source>
        <dbReference type="ARBA" id="ARBA00004496"/>
    </source>
</evidence>
<dbReference type="GO" id="GO:0000467">
    <property type="term" value="P:exonucleolytic trimming to generate mature 3'-end of 5.8S rRNA from tricistronic rRNA transcript (SSU-rRNA, 5.8S rRNA, LSU-rRNA)"/>
    <property type="evidence" value="ECO:0007669"/>
    <property type="project" value="TreeGrafter"/>
</dbReference>
<dbReference type="InterPro" id="IPR050590">
    <property type="entry name" value="Exosome_comp_Rrp42_subfam"/>
</dbReference>
<dbReference type="GO" id="GO:0071035">
    <property type="term" value="P:nuclear polyadenylation-dependent rRNA catabolic process"/>
    <property type="evidence" value="ECO:0007669"/>
    <property type="project" value="TreeGrafter"/>
</dbReference>
<keyword evidence="5" id="KW-0698">rRNA processing</keyword>
<dbReference type="KEGG" id="dfa:DFA_00014"/>
<dbReference type="PANTHER" id="PTHR11097">
    <property type="entry name" value="EXOSOME COMPLEX EXONUCLEASE RIBOSOMAL RNA PROCESSING PROTEIN"/>
    <property type="match status" value="1"/>
</dbReference>
<dbReference type="RefSeq" id="XP_004357731.1">
    <property type="nucleotide sequence ID" value="XM_004357674.1"/>
</dbReference>
<comment type="similarity">
    <text evidence="3">Belongs to the RNase PH family.</text>
</comment>
<dbReference type="InterPro" id="IPR020568">
    <property type="entry name" value="Ribosomal_Su5_D2-typ_SF"/>
</dbReference>
<dbReference type="InterPro" id="IPR015847">
    <property type="entry name" value="ExoRNase_PH_dom2"/>
</dbReference>
<keyword evidence="4" id="KW-0963">Cytoplasm</keyword>
<dbReference type="PANTHER" id="PTHR11097:SF9">
    <property type="entry name" value="EXOSOME COMPLEX COMPONENT RRP43"/>
    <property type="match status" value="1"/>
</dbReference>
<dbReference type="GO" id="GO:0034475">
    <property type="term" value="P:U4 snRNA 3'-end processing"/>
    <property type="evidence" value="ECO:0007669"/>
    <property type="project" value="TreeGrafter"/>
</dbReference>
<proteinExistence type="inferred from homology"/>
<evidence type="ECO:0000256" key="4">
    <source>
        <dbReference type="ARBA" id="ARBA00022490"/>
    </source>
</evidence>
<dbReference type="SUPFAM" id="SSF54211">
    <property type="entry name" value="Ribosomal protein S5 domain 2-like"/>
    <property type="match status" value="1"/>
</dbReference>
<evidence type="ECO:0000256" key="5">
    <source>
        <dbReference type="ARBA" id="ARBA00022552"/>
    </source>
</evidence>
<dbReference type="GO" id="GO:0034476">
    <property type="term" value="P:U5 snRNA 3'-end processing"/>
    <property type="evidence" value="ECO:0007669"/>
    <property type="project" value="TreeGrafter"/>
</dbReference>
<dbReference type="EMBL" id="GL883014">
    <property type="protein sequence ID" value="EGG19437.1"/>
    <property type="molecule type" value="Genomic_DNA"/>
</dbReference>
<evidence type="ECO:0000256" key="2">
    <source>
        <dbReference type="ARBA" id="ARBA00004604"/>
    </source>
</evidence>
<dbReference type="OMA" id="MQPGEPF"/>
<dbReference type="STRING" id="1054147.F4PXC7"/>
<dbReference type="GO" id="GO:0071038">
    <property type="term" value="P:TRAMP-dependent tRNA surveillance pathway"/>
    <property type="evidence" value="ECO:0007669"/>
    <property type="project" value="TreeGrafter"/>
</dbReference>
<organism evidence="12 13">
    <name type="scientific">Cavenderia fasciculata</name>
    <name type="common">Slime mold</name>
    <name type="synonym">Dictyostelium fasciculatum</name>
    <dbReference type="NCBI Taxonomy" id="261658"/>
    <lineage>
        <taxon>Eukaryota</taxon>
        <taxon>Amoebozoa</taxon>
        <taxon>Evosea</taxon>
        <taxon>Eumycetozoa</taxon>
        <taxon>Dictyostelia</taxon>
        <taxon>Acytosteliales</taxon>
        <taxon>Cavenderiaceae</taxon>
        <taxon>Cavenderia</taxon>
    </lineage>
</organism>
<dbReference type="AlphaFoldDB" id="F4PXC7"/>
<reference evidence="13" key="1">
    <citation type="journal article" date="2011" name="Genome Res.">
        <title>Phylogeny-wide analysis of social amoeba genomes highlights ancient origins for complex intercellular communication.</title>
        <authorList>
            <person name="Heidel A.J."/>
            <person name="Lawal H.M."/>
            <person name="Felder M."/>
            <person name="Schilde C."/>
            <person name="Helps N.R."/>
            <person name="Tunggal B."/>
            <person name="Rivero F."/>
            <person name="John U."/>
            <person name="Schleicher M."/>
            <person name="Eichinger L."/>
            <person name="Platzer M."/>
            <person name="Noegel A.A."/>
            <person name="Schaap P."/>
            <person name="Gloeckner G."/>
        </authorList>
    </citation>
    <scope>NUCLEOTIDE SEQUENCE [LARGE SCALE GENOMIC DNA]</scope>
    <source>
        <strain evidence="13">SH3</strain>
    </source>
</reference>
<dbReference type="OrthoDB" id="45882at2759"/>
<feature type="domain" description="Exoribonuclease phosphorolytic" evidence="11">
    <location>
        <begin position="210"/>
        <end position="269"/>
    </location>
</feature>
<dbReference type="GO" id="GO:0071028">
    <property type="term" value="P:nuclear mRNA surveillance"/>
    <property type="evidence" value="ECO:0007669"/>
    <property type="project" value="TreeGrafter"/>
</dbReference>
<dbReference type="InterPro" id="IPR036345">
    <property type="entry name" value="ExoRNase_PH_dom2_sf"/>
</dbReference>
<evidence type="ECO:0000313" key="13">
    <source>
        <dbReference type="Proteomes" id="UP000007797"/>
    </source>
</evidence>
<evidence type="ECO:0000256" key="6">
    <source>
        <dbReference type="ARBA" id="ARBA00022835"/>
    </source>
</evidence>
<dbReference type="Gene3D" id="3.30.230.70">
    <property type="entry name" value="GHMP Kinase, N-terminal domain"/>
    <property type="match status" value="1"/>
</dbReference>
<keyword evidence="13" id="KW-1185">Reference proteome</keyword>
<evidence type="ECO:0000313" key="12">
    <source>
        <dbReference type="EMBL" id="EGG19437.1"/>
    </source>
</evidence>